<feature type="domain" description="RNA polymerase sigma factor 70 region 4 type 2" evidence="6">
    <location>
        <begin position="44"/>
        <end position="83"/>
    </location>
</feature>
<keyword evidence="4 7" id="KW-0238">DNA-binding</keyword>
<evidence type="ECO:0000256" key="4">
    <source>
        <dbReference type="ARBA" id="ARBA00023125"/>
    </source>
</evidence>
<dbReference type="EMBL" id="CP132971">
    <property type="protein sequence ID" value="XBW06986.1"/>
    <property type="molecule type" value="Genomic_DNA"/>
</dbReference>
<dbReference type="SUPFAM" id="SSF88659">
    <property type="entry name" value="Sigma3 and sigma4 domains of RNA polymerase sigma factors"/>
    <property type="match status" value="1"/>
</dbReference>
<dbReference type="RefSeq" id="WP_024100496.1">
    <property type="nucleotide sequence ID" value="NZ_CP132971.1"/>
</dbReference>
<organism evidence="7">
    <name type="scientific">Rhodococcus sp. D-6</name>
    <dbReference type="NCBI Taxonomy" id="1387842"/>
    <lineage>
        <taxon>Bacteria</taxon>
        <taxon>Bacillati</taxon>
        <taxon>Actinomycetota</taxon>
        <taxon>Actinomycetes</taxon>
        <taxon>Mycobacteriales</taxon>
        <taxon>Nocardiaceae</taxon>
        <taxon>Rhodococcus</taxon>
    </lineage>
</organism>
<keyword evidence="2" id="KW-0805">Transcription regulation</keyword>
<dbReference type="GeneID" id="29940060"/>
<comment type="similarity">
    <text evidence="1">Belongs to the sigma-70 factor family. ECF subfamily.</text>
</comment>
<evidence type="ECO:0000256" key="3">
    <source>
        <dbReference type="ARBA" id="ARBA00023082"/>
    </source>
</evidence>
<evidence type="ECO:0000259" key="6">
    <source>
        <dbReference type="Pfam" id="PF08281"/>
    </source>
</evidence>
<dbReference type="Pfam" id="PF08281">
    <property type="entry name" value="Sigma70_r4_2"/>
    <property type="match status" value="1"/>
</dbReference>
<dbReference type="InterPro" id="IPR013249">
    <property type="entry name" value="RNA_pol_sigma70_r4_t2"/>
</dbReference>
<evidence type="ECO:0000256" key="1">
    <source>
        <dbReference type="ARBA" id="ARBA00010641"/>
    </source>
</evidence>
<dbReference type="Gene3D" id="1.10.10.10">
    <property type="entry name" value="Winged helix-like DNA-binding domain superfamily/Winged helix DNA-binding domain"/>
    <property type="match status" value="1"/>
</dbReference>
<dbReference type="InterPro" id="IPR036388">
    <property type="entry name" value="WH-like_DNA-bd_sf"/>
</dbReference>
<dbReference type="GO" id="GO:0016987">
    <property type="term" value="F:sigma factor activity"/>
    <property type="evidence" value="ECO:0007669"/>
    <property type="project" value="UniProtKB-KW"/>
</dbReference>
<keyword evidence="5" id="KW-0804">Transcription</keyword>
<geneLocation type="plasmid" evidence="7">
    <name>p1-D-6</name>
</geneLocation>
<dbReference type="GO" id="GO:0003677">
    <property type="term" value="F:DNA binding"/>
    <property type="evidence" value="ECO:0007669"/>
    <property type="project" value="UniProtKB-KW"/>
</dbReference>
<name>A0AAU7V6F7_9NOCA</name>
<dbReference type="InterPro" id="IPR013324">
    <property type="entry name" value="RNA_pol_sigma_r3/r4-like"/>
</dbReference>
<evidence type="ECO:0000256" key="2">
    <source>
        <dbReference type="ARBA" id="ARBA00023015"/>
    </source>
</evidence>
<evidence type="ECO:0000313" key="7">
    <source>
        <dbReference type="EMBL" id="XBW06986.1"/>
    </source>
</evidence>
<dbReference type="GO" id="GO:0006352">
    <property type="term" value="P:DNA-templated transcription initiation"/>
    <property type="evidence" value="ECO:0007669"/>
    <property type="project" value="InterPro"/>
</dbReference>
<accession>A0AAU7V6F7</accession>
<keyword evidence="3" id="KW-0731">Sigma factor</keyword>
<dbReference type="KEGG" id="rhox:RBB84_24980"/>
<protein>
    <submittedName>
        <fullName evidence="7">Sigma factor-like helix-turn-helix DNA-binding protein</fullName>
    </submittedName>
</protein>
<sequence length="93" mass="10409">MGAENPVRRTRTAREVAERIGASSRTVRRIMAEPREEYLARAAERRERVLELRAQGLKLREIAEEVGMTVGGVGTILHHARKAEQSQSEEATA</sequence>
<gene>
    <name evidence="7" type="ORF">RBB84_24980</name>
</gene>
<evidence type="ECO:0000256" key="5">
    <source>
        <dbReference type="ARBA" id="ARBA00023163"/>
    </source>
</evidence>
<keyword evidence="7" id="KW-0614">Plasmid</keyword>
<reference evidence="7" key="1">
    <citation type="submission" date="2023-08" db="EMBL/GenBank/DDBJ databases">
        <title>The novel hydrolase IpcH responsible for the initial isoprocarb degradation step in Rhodococcus sp. D-6.</title>
        <authorList>
            <person name="Zhu Q."/>
        </authorList>
    </citation>
    <scope>NUCLEOTIDE SEQUENCE</scope>
    <source>
        <strain evidence="7">D-6</strain>
        <plasmid evidence="7">p1-D-6</plasmid>
    </source>
</reference>
<proteinExistence type="inferred from homology"/>
<dbReference type="AlphaFoldDB" id="A0AAU7V6F7"/>